<proteinExistence type="predicted"/>
<protein>
    <submittedName>
        <fullName evidence="1">8936_t:CDS:1</fullName>
    </submittedName>
</protein>
<evidence type="ECO:0000313" key="1">
    <source>
        <dbReference type="EMBL" id="CAG8738649.1"/>
    </source>
</evidence>
<accession>A0ACA9Q777</accession>
<dbReference type="Proteomes" id="UP000789920">
    <property type="component" value="Unassembled WGS sequence"/>
</dbReference>
<keyword evidence="2" id="KW-1185">Reference proteome</keyword>
<sequence>MDEINLDSDSEKEFNESASSNNNNKHTLESSDMNSNNSSKRQCLLQNIKGKNYNKTSAKDIYFNAKLKSFQVEQERIEVEKDNTKDRKQQQNCLIIELIHQNKSFSEIKEMLDFFNNL</sequence>
<name>A0ACA9Q777_9GLOM</name>
<reference evidence="1" key="1">
    <citation type="submission" date="2021-06" db="EMBL/GenBank/DDBJ databases">
        <authorList>
            <person name="Kallberg Y."/>
            <person name="Tangrot J."/>
            <person name="Rosling A."/>
        </authorList>
    </citation>
    <scope>NUCLEOTIDE SEQUENCE</scope>
    <source>
        <strain evidence="1">MA461A</strain>
    </source>
</reference>
<evidence type="ECO:0000313" key="2">
    <source>
        <dbReference type="Proteomes" id="UP000789920"/>
    </source>
</evidence>
<organism evidence="1 2">
    <name type="scientific">Racocetra persica</name>
    <dbReference type="NCBI Taxonomy" id="160502"/>
    <lineage>
        <taxon>Eukaryota</taxon>
        <taxon>Fungi</taxon>
        <taxon>Fungi incertae sedis</taxon>
        <taxon>Mucoromycota</taxon>
        <taxon>Glomeromycotina</taxon>
        <taxon>Glomeromycetes</taxon>
        <taxon>Diversisporales</taxon>
        <taxon>Gigasporaceae</taxon>
        <taxon>Racocetra</taxon>
    </lineage>
</organism>
<dbReference type="EMBL" id="CAJVQC010028120">
    <property type="protein sequence ID" value="CAG8738649.1"/>
    <property type="molecule type" value="Genomic_DNA"/>
</dbReference>
<gene>
    <name evidence="1" type="ORF">RPERSI_LOCUS12927</name>
</gene>
<comment type="caution">
    <text evidence="1">The sequence shown here is derived from an EMBL/GenBank/DDBJ whole genome shotgun (WGS) entry which is preliminary data.</text>
</comment>